<keyword evidence="1" id="KW-0472">Membrane</keyword>
<keyword evidence="3" id="KW-1185">Reference proteome</keyword>
<evidence type="ECO:0008006" key="4">
    <source>
        <dbReference type="Google" id="ProtNLM"/>
    </source>
</evidence>
<dbReference type="EMBL" id="BSPD01000001">
    <property type="protein sequence ID" value="GLS24332.1"/>
    <property type="molecule type" value="Genomic_DNA"/>
</dbReference>
<name>A0AA37T366_9GAMM</name>
<comment type="caution">
    <text evidence="2">The sequence shown here is derived from an EMBL/GenBank/DDBJ whole genome shotgun (WGS) entry which is preliminary data.</text>
</comment>
<reference evidence="2 3" key="1">
    <citation type="journal article" date="2014" name="Int. J. Syst. Evol. Microbiol.">
        <title>Complete genome sequence of Corynebacterium casei LMG S-19264T (=DSM 44701T), isolated from a smear-ripened cheese.</title>
        <authorList>
            <consortium name="US DOE Joint Genome Institute (JGI-PGF)"/>
            <person name="Walter F."/>
            <person name="Albersmeier A."/>
            <person name="Kalinowski J."/>
            <person name="Ruckert C."/>
        </authorList>
    </citation>
    <scope>NUCLEOTIDE SEQUENCE [LARGE SCALE GENOMIC DNA]</scope>
    <source>
        <strain evidence="2 3">NBRC 110095</strain>
    </source>
</reference>
<feature type="transmembrane region" description="Helical" evidence="1">
    <location>
        <begin position="390"/>
        <end position="411"/>
    </location>
</feature>
<protein>
    <recommendedName>
        <fullName evidence="4">Tyrosine kinase G-rich domain-containing protein</fullName>
    </recommendedName>
</protein>
<organism evidence="2 3">
    <name type="scientific">Marinibactrum halimedae</name>
    <dbReference type="NCBI Taxonomy" id="1444977"/>
    <lineage>
        <taxon>Bacteria</taxon>
        <taxon>Pseudomonadati</taxon>
        <taxon>Pseudomonadota</taxon>
        <taxon>Gammaproteobacteria</taxon>
        <taxon>Cellvibrionales</taxon>
        <taxon>Cellvibrionaceae</taxon>
        <taxon>Marinibactrum</taxon>
    </lineage>
</organism>
<dbReference type="PANTHER" id="PTHR32309:SF13">
    <property type="entry name" value="FERRIC ENTEROBACTIN TRANSPORT PROTEIN FEPE"/>
    <property type="match status" value="1"/>
</dbReference>
<evidence type="ECO:0000256" key="1">
    <source>
        <dbReference type="SAM" id="Phobius"/>
    </source>
</evidence>
<sequence>MIAAYLNKPPTFRSDMDLVLPGTGANANVTLDEVGQVVSSTTAPFASGGFNPRVNYKEILMSRRVIENASEKTSIDPKRFGTPKIRLTEQTSILNIEISGRSQEQAQNKAWALYKSLQEELDRLRTDEILRRDASIKAVLDKYRERLNAARAAIIDFQQRSIIISGDQLDKLMAMLSNIEEKQLYVKAESKRIGDYVHQLSTDLGVSSAMAGQAFILQSDSAFRSYLNEFSKSSASLSEYQSRWGLNHPRVKAEKARLDTAKEQLLVRSQKLVGPNAAHTFTTLDLQFNPKRAQLFSDLMTAYAQLQGHEAELQDLSLSEAMMTDKLKVYSREAAELDRLQREFDLAEAVFTSAAARLEASKADVFASYPVVQILTDPSYPTSIASPKKALAIAAGIFGAFFITFALVVVCQRNVIIQAVLKTH</sequence>
<gene>
    <name evidence="2" type="ORF">GCM10007877_00430</name>
</gene>
<dbReference type="GO" id="GO:0004713">
    <property type="term" value="F:protein tyrosine kinase activity"/>
    <property type="evidence" value="ECO:0007669"/>
    <property type="project" value="TreeGrafter"/>
</dbReference>
<dbReference type="PANTHER" id="PTHR32309">
    <property type="entry name" value="TYROSINE-PROTEIN KINASE"/>
    <property type="match status" value="1"/>
</dbReference>
<keyword evidence="1" id="KW-1133">Transmembrane helix</keyword>
<dbReference type="InterPro" id="IPR050445">
    <property type="entry name" value="Bact_polysacc_biosynth/exp"/>
</dbReference>
<proteinExistence type="predicted"/>
<dbReference type="Proteomes" id="UP001156870">
    <property type="component" value="Unassembled WGS sequence"/>
</dbReference>
<dbReference type="AlphaFoldDB" id="A0AA37T366"/>
<keyword evidence="1" id="KW-0812">Transmembrane</keyword>
<evidence type="ECO:0000313" key="2">
    <source>
        <dbReference type="EMBL" id="GLS24332.1"/>
    </source>
</evidence>
<dbReference type="GO" id="GO:0005886">
    <property type="term" value="C:plasma membrane"/>
    <property type="evidence" value="ECO:0007669"/>
    <property type="project" value="TreeGrafter"/>
</dbReference>
<evidence type="ECO:0000313" key="3">
    <source>
        <dbReference type="Proteomes" id="UP001156870"/>
    </source>
</evidence>
<accession>A0AA37T366</accession>